<accession>A0A397TJY8</accession>
<dbReference type="Proteomes" id="UP000265703">
    <property type="component" value="Unassembled WGS sequence"/>
</dbReference>
<sequence length="120" mass="14205">MNFHINIQASPPNRLAFETKVSNLMQHSLANYNLLFPPRLSARRIYENLKNNRPKTRVRMTTRRHLLRYFVSMHAQTILITDGSVISRVTDMLMEMATRQEILQYHVLANQVNSIIRRNR</sequence>
<comment type="caution">
    <text evidence="1">The sequence shown here is derived from an EMBL/GenBank/DDBJ whole genome shotgun (WGS) entry which is preliminary data.</text>
</comment>
<proteinExistence type="predicted"/>
<keyword evidence="2" id="KW-1185">Reference proteome</keyword>
<name>A0A397TJY8_9GLOM</name>
<dbReference type="OrthoDB" id="2360891at2759"/>
<organism evidence="1 2">
    <name type="scientific">Glomus cerebriforme</name>
    <dbReference type="NCBI Taxonomy" id="658196"/>
    <lineage>
        <taxon>Eukaryota</taxon>
        <taxon>Fungi</taxon>
        <taxon>Fungi incertae sedis</taxon>
        <taxon>Mucoromycota</taxon>
        <taxon>Glomeromycotina</taxon>
        <taxon>Glomeromycetes</taxon>
        <taxon>Glomerales</taxon>
        <taxon>Glomeraceae</taxon>
        <taxon>Glomus</taxon>
    </lineage>
</organism>
<dbReference type="AlphaFoldDB" id="A0A397TJY8"/>
<dbReference type="EMBL" id="QKYT01000066">
    <property type="protein sequence ID" value="RIA95194.1"/>
    <property type="molecule type" value="Genomic_DNA"/>
</dbReference>
<evidence type="ECO:0000313" key="2">
    <source>
        <dbReference type="Proteomes" id="UP000265703"/>
    </source>
</evidence>
<reference evidence="1 2" key="1">
    <citation type="submission" date="2018-06" db="EMBL/GenBank/DDBJ databases">
        <title>Comparative genomics reveals the genomic features of Rhizophagus irregularis, R. cerebriforme, R. diaphanum and Gigaspora rosea, and their symbiotic lifestyle signature.</title>
        <authorList>
            <person name="Morin E."/>
            <person name="San Clemente H."/>
            <person name="Chen E.C.H."/>
            <person name="De La Providencia I."/>
            <person name="Hainaut M."/>
            <person name="Kuo A."/>
            <person name="Kohler A."/>
            <person name="Murat C."/>
            <person name="Tang N."/>
            <person name="Roy S."/>
            <person name="Loubradou J."/>
            <person name="Henrissat B."/>
            <person name="Grigoriev I.V."/>
            <person name="Corradi N."/>
            <person name="Roux C."/>
            <person name="Martin F.M."/>
        </authorList>
    </citation>
    <scope>NUCLEOTIDE SEQUENCE [LARGE SCALE GENOMIC DNA]</scope>
    <source>
        <strain evidence="1 2">DAOM 227022</strain>
    </source>
</reference>
<evidence type="ECO:0000313" key="1">
    <source>
        <dbReference type="EMBL" id="RIA95194.1"/>
    </source>
</evidence>
<protein>
    <submittedName>
        <fullName evidence="1">Uncharacterized protein</fullName>
    </submittedName>
</protein>
<gene>
    <name evidence="1" type="ORF">C1645_872938</name>
</gene>